<dbReference type="GO" id="GO:0008832">
    <property type="term" value="F:dGTPase activity"/>
    <property type="evidence" value="ECO:0007669"/>
    <property type="project" value="TreeGrafter"/>
</dbReference>
<evidence type="ECO:0000259" key="1">
    <source>
        <dbReference type="SMART" id="SM00471"/>
    </source>
</evidence>
<name>A0AAJ5BFX0_9GAMM</name>
<comment type="caution">
    <text evidence="2">The sequence shown here is derived from an EMBL/GenBank/DDBJ whole genome shotgun (WGS) entry which is preliminary data.</text>
</comment>
<dbReference type="Pfam" id="PF01966">
    <property type="entry name" value="HD"/>
    <property type="match status" value="1"/>
</dbReference>
<dbReference type="SUPFAM" id="SSF109604">
    <property type="entry name" value="HD-domain/PDEase-like"/>
    <property type="match status" value="1"/>
</dbReference>
<dbReference type="Proteomes" id="UP000226420">
    <property type="component" value="Unassembled WGS sequence"/>
</dbReference>
<dbReference type="InterPro" id="IPR006674">
    <property type="entry name" value="HD_domain"/>
</dbReference>
<dbReference type="PANTHER" id="PTHR11373">
    <property type="entry name" value="DEOXYNUCLEOSIDE TRIPHOSPHATE TRIPHOSPHOHYDROLASE"/>
    <property type="match status" value="1"/>
</dbReference>
<organism evidence="2 3">
    <name type="scientific">Pragia fontium DSM 5563 = ATCC 49100</name>
    <dbReference type="NCBI Taxonomy" id="1122977"/>
    <lineage>
        <taxon>Bacteria</taxon>
        <taxon>Pseudomonadati</taxon>
        <taxon>Pseudomonadota</taxon>
        <taxon>Gammaproteobacteria</taxon>
        <taxon>Enterobacterales</taxon>
        <taxon>Budviciaceae</taxon>
        <taxon>Pragia</taxon>
    </lineage>
</organism>
<dbReference type="InterPro" id="IPR050135">
    <property type="entry name" value="dGTPase-like"/>
</dbReference>
<evidence type="ECO:0000313" key="2">
    <source>
        <dbReference type="EMBL" id="SFC07599.1"/>
    </source>
</evidence>
<sequence>MKHNKNMQLWQSELDDSDEIGMAYWVEKTRNDFIFKQIIDTPAFERLYDISFLGAIDYTFKNKLSKENRNRATHSIYVASLANYIATNRNYDDDLRINIVVAALLHDIGHLPLSHSAEPYVKKMFGYGHHECGEKIINGEVKIANELKLILNKYCCSSFIKSLLNNNISYIDGGDLFSNKINIDTIDGILRCLEYKSNNNLNINRMKIAKAAFLDLTNENSSFNELDTFWKGKDWIYSSFINTDIGIISDKFSQLFFEDENNVEITIDDMFSNESIWKRKYSRMFNIFKKIKNNEIPECILSQKFDITSRKYTVHPDEYKFSDRYSYTKLSKSIEINIAPTDNNNVQLNLELMLNYEGR</sequence>
<reference evidence="2 3" key="1">
    <citation type="submission" date="2016-10" db="EMBL/GenBank/DDBJ databases">
        <authorList>
            <person name="Varghese N."/>
            <person name="Submissions S."/>
        </authorList>
    </citation>
    <scope>NUCLEOTIDE SEQUENCE [LARGE SCALE GENOMIC DNA]</scope>
    <source>
        <strain evidence="2 3">DSM 5563</strain>
    </source>
</reference>
<dbReference type="RefSeq" id="WP_169052201.1">
    <property type="nucleotide sequence ID" value="NZ_FOLW01000001.1"/>
</dbReference>
<protein>
    <recommendedName>
        <fullName evidence="1">HD/PDEase domain-containing protein</fullName>
    </recommendedName>
</protein>
<dbReference type="GO" id="GO:0006203">
    <property type="term" value="P:dGTP catabolic process"/>
    <property type="evidence" value="ECO:0007669"/>
    <property type="project" value="TreeGrafter"/>
</dbReference>
<feature type="domain" description="HD/PDEase" evidence="1">
    <location>
        <begin position="67"/>
        <end position="189"/>
    </location>
</feature>
<dbReference type="EMBL" id="FOLW01000001">
    <property type="protein sequence ID" value="SFC07599.1"/>
    <property type="molecule type" value="Genomic_DNA"/>
</dbReference>
<dbReference type="AlphaFoldDB" id="A0AAJ5BFX0"/>
<dbReference type="CDD" id="cd00077">
    <property type="entry name" value="HDc"/>
    <property type="match status" value="1"/>
</dbReference>
<evidence type="ECO:0000313" key="3">
    <source>
        <dbReference type="Proteomes" id="UP000226420"/>
    </source>
</evidence>
<dbReference type="PANTHER" id="PTHR11373:SF4">
    <property type="entry name" value="DEOXYNUCLEOSIDE TRIPHOSPHATE TRIPHOSPHOHYDROLASE SAMHD1"/>
    <property type="match status" value="1"/>
</dbReference>
<accession>A0AAJ5BFX0</accession>
<dbReference type="SMART" id="SM00471">
    <property type="entry name" value="HDc"/>
    <property type="match status" value="1"/>
</dbReference>
<proteinExistence type="predicted"/>
<dbReference type="InterPro" id="IPR003607">
    <property type="entry name" value="HD/PDEase_dom"/>
</dbReference>
<gene>
    <name evidence="2" type="ORF">SAMN02745723_101321</name>
</gene>
<dbReference type="Gene3D" id="1.10.3210.10">
    <property type="entry name" value="Hypothetical protein af1432"/>
    <property type="match status" value="1"/>
</dbReference>